<evidence type="ECO:0000259" key="2">
    <source>
        <dbReference type="Pfam" id="PF11795"/>
    </source>
</evidence>
<dbReference type="eggNOG" id="COG4924">
    <property type="taxonomic scope" value="Bacteria"/>
</dbReference>
<dbReference type="InterPro" id="IPR024537">
    <property type="entry name" value="DUF3322"/>
</dbReference>
<organism evidence="3">
    <name type="scientific">Solibacter usitatus (strain Ellin6076)</name>
    <dbReference type="NCBI Taxonomy" id="234267"/>
    <lineage>
        <taxon>Bacteria</taxon>
        <taxon>Pseudomonadati</taxon>
        <taxon>Acidobacteriota</taxon>
        <taxon>Terriglobia</taxon>
        <taxon>Bryobacterales</taxon>
        <taxon>Solibacteraceae</taxon>
        <taxon>Candidatus Solibacter</taxon>
    </lineage>
</organism>
<accession>Q02A81</accession>
<feature type="domain" description="Wadjet protein JetD C-terminal" evidence="1">
    <location>
        <begin position="203"/>
        <end position="378"/>
    </location>
</feature>
<reference evidence="3" key="1">
    <citation type="submission" date="2006-10" db="EMBL/GenBank/DDBJ databases">
        <title>Complete sequence of Solibacter usitatus Ellin6076.</title>
        <authorList>
            <consortium name="US DOE Joint Genome Institute"/>
            <person name="Copeland A."/>
            <person name="Lucas S."/>
            <person name="Lapidus A."/>
            <person name="Barry K."/>
            <person name="Detter J.C."/>
            <person name="Glavina del Rio T."/>
            <person name="Hammon N."/>
            <person name="Israni S."/>
            <person name="Dalin E."/>
            <person name="Tice H."/>
            <person name="Pitluck S."/>
            <person name="Thompson L.S."/>
            <person name="Brettin T."/>
            <person name="Bruce D."/>
            <person name="Han C."/>
            <person name="Tapia R."/>
            <person name="Gilna P."/>
            <person name="Schmutz J."/>
            <person name="Larimer F."/>
            <person name="Land M."/>
            <person name="Hauser L."/>
            <person name="Kyrpides N."/>
            <person name="Mikhailova N."/>
            <person name="Janssen P.H."/>
            <person name="Kuske C.R."/>
            <person name="Richardson P."/>
        </authorList>
    </citation>
    <scope>NUCLEOTIDE SEQUENCE</scope>
    <source>
        <strain evidence="3">Ellin6076</strain>
    </source>
</reference>
<dbReference type="InterPro" id="IPR014544">
    <property type="entry name" value="UCP028408"/>
</dbReference>
<proteinExistence type="predicted"/>
<gene>
    <name evidence="3" type="ordered locus">Acid_1047</name>
</gene>
<dbReference type="AlphaFoldDB" id="Q02A81"/>
<dbReference type="Pfam" id="PF11795">
    <property type="entry name" value="DUF3322"/>
    <property type="match status" value="1"/>
</dbReference>
<dbReference type="InParanoid" id="Q02A81"/>
<sequence length="383" mass="44122">MRSSAWTTPADLRAQLLRHWENGRILAAPESLFPMELRLRGPDTRALSERFEEVRTWIRELEAGHGYEIHWAEINHRQLGRNRIPARIVVASERDALELIGKVEEAARFRALAVCTLQTFPELAEWFDRRPLTALASAHEWDRVLAVLRWFREHPASGLYLRQLDIPGVDTKFIEQRKPLLATLLDVILTGERLGKTFEQRYGLATKPPQIRFRILDRNLAIAGLTDLALVPREFAALDLPALRVFLTENEINGLAFPKTPGSIVIFGLGYGLDRLADAKWLRGRELYYWGDIDTYGFHILDRLRALFPAARSFLMDRDTLLQHRDLWVTESNPCTVELTRLTPPELALYDELRYNRLGAQVRLEQERLPFGRVRNALSFVGS</sequence>
<name>Q02A81_SOLUE</name>
<protein>
    <submittedName>
        <fullName evidence="3">Conserved hypothetical cytosolic protein</fullName>
    </submittedName>
</protein>
<feature type="domain" description="DUF3322" evidence="2">
    <location>
        <begin position="9"/>
        <end position="186"/>
    </location>
</feature>
<evidence type="ECO:0000313" key="3">
    <source>
        <dbReference type="EMBL" id="ABJ82045.1"/>
    </source>
</evidence>
<dbReference type="InterPro" id="IPR024534">
    <property type="entry name" value="JetD_C"/>
</dbReference>
<dbReference type="EMBL" id="CP000473">
    <property type="protein sequence ID" value="ABJ82045.1"/>
    <property type="molecule type" value="Genomic_DNA"/>
</dbReference>
<dbReference type="OrthoDB" id="322908at2"/>
<dbReference type="PIRSF" id="PIRSF028408">
    <property type="entry name" value="UCP028408"/>
    <property type="match status" value="1"/>
</dbReference>
<dbReference type="KEGG" id="sus:Acid_1047"/>
<dbReference type="HOGENOM" id="CLU_054007_1_0_0"/>
<dbReference type="STRING" id="234267.Acid_1047"/>
<dbReference type="Pfam" id="PF09983">
    <property type="entry name" value="JetD_C"/>
    <property type="match status" value="1"/>
</dbReference>
<evidence type="ECO:0000259" key="1">
    <source>
        <dbReference type="Pfam" id="PF09983"/>
    </source>
</evidence>